<evidence type="ECO:0000313" key="2">
    <source>
        <dbReference type="EMBL" id="RKH56217.1"/>
    </source>
</evidence>
<organism evidence="2 3">
    <name type="scientific">Corallococcus llansteffanensis</name>
    <dbReference type="NCBI Taxonomy" id="2316731"/>
    <lineage>
        <taxon>Bacteria</taxon>
        <taxon>Pseudomonadati</taxon>
        <taxon>Myxococcota</taxon>
        <taxon>Myxococcia</taxon>
        <taxon>Myxococcales</taxon>
        <taxon>Cystobacterineae</taxon>
        <taxon>Myxococcaceae</taxon>
        <taxon>Corallococcus</taxon>
    </lineage>
</organism>
<reference evidence="3" key="1">
    <citation type="submission" date="2018-09" db="EMBL/GenBank/DDBJ databases">
        <authorList>
            <person name="Livingstone P.G."/>
            <person name="Whitworth D.E."/>
        </authorList>
    </citation>
    <scope>NUCLEOTIDE SEQUENCE [LARGE SCALE GENOMIC DNA]</scope>
    <source>
        <strain evidence="3">CA051B</strain>
    </source>
</reference>
<evidence type="ECO:0000313" key="3">
    <source>
        <dbReference type="Proteomes" id="UP000272888"/>
    </source>
</evidence>
<dbReference type="Proteomes" id="UP000272888">
    <property type="component" value="Unassembled WGS sequence"/>
</dbReference>
<gene>
    <name evidence="2" type="ORF">D7V93_20745</name>
</gene>
<accession>A0A3A8PIQ7</accession>
<sequence>MQNTEASQAARTVVSPRPQQVNANPVGDLFKDAFDKAKKADAGTIGGIIGGILGGPAGAGLGGAIGGAIGDAIQASKDKAKLQETKDVLKNSPTGAAAVKYLEDKKIPVEFADGGGSYWDGNKIVIDRSQDPQEAALTLVHEINHAKATMDGPRADINTQSRADYVQTLLDEETRGTVDSIKAKNELVANGEKVTATFPLEAEYNAASSKAISDAKAKDPSLSETQLREIGDKAGYAAVLDGFKTGKVVTSTNGQNYPDYYGQGWDKAHP</sequence>
<comment type="caution">
    <text evidence="2">The sequence shown here is derived from an EMBL/GenBank/DDBJ whole genome shotgun (WGS) entry which is preliminary data.</text>
</comment>
<evidence type="ECO:0000256" key="1">
    <source>
        <dbReference type="SAM" id="MobiDB-lite"/>
    </source>
</evidence>
<name>A0A3A8PIQ7_9BACT</name>
<protein>
    <submittedName>
        <fullName evidence="2">Uncharacterized protein</fullName>
    </submittedName>
</protein>
<feature type="compositionally biased region" description="Polar residues" evidence="1">
    <location>
        <begin position="1"/>
        <end position="10"/>
    </location>
</feature>
<proteinExistence type="predicted"/>
<dbReference type="EMBL" id="RAWB01000217">
    <property type="protein sequence ID" value="RKH56217.1"/>
    <property type="molecule type" value="Genomic_DNA"/>
</dbReference>
<dbReference type="AlphaFoldDB" id="A0A3A8PIQ7"/>
<feature type="region of interest" description="Disordered" evidence="1">
    <location>
        <begin position="1"/>
        <end position="24"/>
    </location>
</feature>
<keyword evidence="3" id="KW-1185">Reference proteome</keyword>